<dbReference type="HOGENOM" id="CLU_2017545_0_0_1"/>
<sequence>MSAGVSDQAKCPLNKLSLLQRMKGQGNQVSNGSKEPIGAAEGATGSEGFEPWRTQQQNSAAHTGYGPSVPISSATDLYNMSTAVGLEVDPSVSGVKSYVSDRLGLARGISSELKDLVVAEQIS</sequence>
<protein>
    <submittedName>
        <fullName evidence="2">Uncharacterized protein</fullName>
    </submittedName>
</protein>
<evidence type="ECO:0000256" key="1">
    <source>
        <dbReference type="SAM" id="MobiDB-lite"/>
    </source>
</evidence>
<dbReference type="AlphaFoldDB" id="N6UC98"/>
<accession>N6UC98</accession>
<dbReference type="EMBL" id="KB740984">
    <property type="protein sequence ID" value="ENN76277.1"/>
    <property type="molecule type" value="Genomic_DNA"/>
</dbReference>
<feature type="region of interest" description="Disordered" evidence="1">
    <location>
        <begin position="23"/>
        <end position="68"/>
    </location>
</feature>
<proteinExistence type="predicted"/>
<feature type="non-terminal residue" evidence="2">
    <location>
        <position position="1"/>
    </location>
</feature>
<name>N6UC98_DENPD</name>
<reference evidence="2" key="1">
    <citation type="journal article" date="2013" name="Genome Biol.">
        <title>Draft genome of the mountain pine beetle, Dendroctonus ponderosae Hopkins, a major forest pest.</title>
        <authorList>
            <person name="Keeling C.I."/>
            <person name="Yuen M.M."/>
            <person name="Liao N.Y."/>
            <person name="Docking T.R."/>
            <person name="Chan S.K."/>
            <person name="Taylor G.A."/>
            <person name="Palmquist D.L."/>
            <person name="Jackman S.D."/>
            <person name="Nguyen A."/>
            <person name="Li M."/>
            <person name="Henderson H."/>
            <person name="Janes J.K."/>
            <person name="Zhao Y."/>
            <person name="Pandoh P."/>
            <person name="Moore R."/>
            <person name="Sperling F.A."/>
            <person name="Huber D.P."/>
            <person name="Birol I."/>
            <person name="Jones S.J."/>
            <person name="Bohlmann J."/>
        </authorList>
    </citation>
    <scope>NUCLEOTIDE SEQUENCE</scope>
</reference>
<dbReference type="OrthoDB" id="306690at2759"/>
<evidence type="ECO:0000313" key="2">
    <source>
        <dbReference type="EMBL" id="ENN76277.1"/>
    </source>
</evidence>
<gene>
    <name evidence="2" type="ORF">YQE_07241</name>
</gene>
<organism evidence="2">
    <name type="scientific">Dendroctonus ponderosae</name>
    <name type="common">Mountain pine beetle</name>
    <dbReference type="NCBI Taxonomy" id="77166"/>
    <lineage>
        <taxon>Eukaryota</taxon>
        <taxon>Metazoa</taxon>
        <taxon>Ecdysozoa</taxon>
        <taxon>Arthropoda</taxon>
        <taxon>Hexapoda</taxon>
        <taxon>Insecta</taxon>
        <taxon>Pterygota</taxon>
        <taxon>Neoptera</taxon>
        <taxon>Endopterygota</taxon>
        <taxon>Coleoptera</taxon>
        <taxon>Polyphaga</taxon>
        <taxon>Cucujiformia</taxon>
        <taxon>Curculionidae</taxon>
        <taxon>Scolytinae</taxon>
        <taxon>Dendroctonus</taxon>
    </lineage>
</organism>